<dbReference type="EMBL" id="KN742281">
    <property type="protein sequence ID" value="KIH53000.1"/>
    <property type="molecule type" value="Genomic_DNA"/>
</dbReference>
<feature type="region of interest" description="Disordered" evidence="1">
    <location>
        <begin position="76"/>
        <end position="144"/>
    </location>
</feature>
<evidence type="ECO:0008006" key="4">
    <source>
        <dbReference type="Google" id="ProtNLM"/>
    </source>
</evidence>
<feature type="compositionally biased region" description="Polar residues" evidence="1">
    <location>
        <begin position="116"/>
        <end position="135"/>
    </location>
</feature>
<dbReference type="OrthoDB" id="5870079at2759"/>
<organism evidence="2 3">
    <name type="scientific">Ancylostoma duodenale</name>
    <dbReference type="NCBI Taxonomy" id="51022"/>
    <lineage>
        <taxon>Eukaryota</taxon>
        <taxon>Metazoa</taxon>
        <taxon>Ecdysozoa</taxon>
        <taxon>Nematoda</taxon>
        <taxon>Chromadorea</taxon>
        <taxon>Rhabditida</taxon>
        <taxon>Rhabditina</taxon>
        <taxon>Rhabditomorpha</taxon>
        <taxon>Strongyloidea</taxon>
        <taxon>Ancylostomatidae</taxon>
        <taxon>Ancylostomatinae</taxon>
        <taxon>Ancylostoma</taxon>
    </lineage>
</organism>
<protein>
    <recommendedName>
        <fullName evidence="4">MAM domain-containing protein</fullName>
    </recommendedName>
</protein>
<keyword evidence="3" id="KW-1185">Reference proteome</keyword>
<feature type="non-terminal residue" evidence="2">
    <location>
        <position position="1"/>
    </location>
</feature>
<evidence type="ECO:0000256" key="1">
    <source>
        <dbReference type="SAM" id="MobiDB-lite"/>
    </source>
</evidence>
<feature type="compositionally biased region" description="Basic and acidic residues" evidence="1">
    <location>
        <begin position="77"/>
        <end position="96"/>
    </location>
</feature>
<dbReference type="SUPFAM" id="SSF49899">
    <property type="entry name" value="Concanavalin A-like lectins/glucanases"/>
    <property type="match status" value="1"/>
</dbReference>
<name>A0A0C2FWR2_9BILA</name>
<evidence type="ECO:0000313" key="3">
    <source>
        <dbReference type="Proteomes" id="UP000054047"/>
    </source>
</evidence>
<accession>A0A0C2FWR2</accession>
<dbReference type="Proteomes" id="UP000054047">
    <property type="component" value="Unassembled WGS sequence"/>
</dbReference>
<evidence type="ECO:0000313" key="2">
    <source>
        <dbReference type="EMBL" id="KIH53000.1"/>
    </source>
</evidence>
<reference evidence="2 3" key="1">
    <citation type="submission" date="2013-12" db="EMBL/GenBank/DDBJ databases">
        <title>Draft genome of the parsitic nematode Ancylostoma duodenale.</title>
        <authorList>
            <person name="Mitreva M."/>
        </authorList>
    </citation>
    <scope>NUCLEOTIDE SEQUENCE [LARGE SCALE GENOMIC DNA]</scope>
    <source>
        <strain evidence="2 3">Zhejiang</strain>
    </source>
</reference>
<dbReference type="Gene3D" id="2.60.120.200">
    <property type="match status" value="1"/>
</dbReference>
<proteinExistence type="predicted"/>
<dbReference type="InterPro" id="IPR013320">
    <property type="entry name" value="ConA-like_dom_sf"/>
</dbReference>
<dbReference type="AlphaFoldDB" id="A0A0C2FWR2"/>
<sequence>YWLIGDRTATVKVCTQDSQARSCTKPIIYTDSSLVSVEVVHPQAEVFDIEIVTSNLSQPTLFILDNLNYKSELCDGSSEKNHDDSAHPSEEQVKEFFDDDGNNDDDAHVNNDGVETENSVSVQPTRQRPSFQEEQPQPKRSPIKIKNQSACRLLGCTFTTSMCEYKNYENRSMSLVEWKLGNHRVGNIHTGIKDVDGNAEGGFLFVGTDSSTLGLTMYILESPKFSLDEDAHLMFDVYRRSKDITLQIFFKAIQWRKFKWLAIDNIRLSGCPQQ</sequence>
<gene>
    <name evidence="2" type="ORF">ANCDUO_16884</name>
</gene>